<dbReference type="RefSeq" id="WP_066177349.1">
    <property type="nucleotide sequence ID" value="NZ_LQZT01000010.1"/>
</dbReference>
<name>A0A1C1YXB5_9HYPH</name>
<keyword evidence="1" id="KW-0472">Membrane</keyword>
<evidence type="ECO:0008006" key="4">
    <source>
        <dbReference type="Google" id="ProtNLM"/>
    </source>
</evidence>
<feature type="transmembrane region" description="Helical" evidence="1">
    <location>
        <begin position="225"/>
        <end position="250"/>
    </location>
</feature>
<dbReference type="Proteomes" id="UP000094795">
    <property type="component" value="Unassembled WGS sequence"/>
</dbReference>
<protein>
    <recommendedName>
        <fullName evidence="4">Cytochrome C oxidase subunit I</fullName>
    </recommendedName>
</protein>
<dbReference type="Pfam" id="PF09955">
    <property type="entry name" value="DUF2189"/>
    <property type="match status" value="1"/>
</dbReference>
<dbReference type="STRING" id="1480615.AWJ14_15935"/>
<organism evidence="2 3">
    <name type="scientific">Hoeflea olei</name>
    <dbReference type="NCBI Taxonomy" id="1480615"/>
    <lineage>
        <taxon>Bacteria</taxon>
        <taxon>Pseudomonadati</taxon>
        <taxon>Pseudomonadota</taxon>
        <taxon>Alphaproteobacteria</taxon>
        <taxon>Hyphomicrobiales</taxon>
        <taxon>Rhizobiaceae</taxon>
        <taxon>Hoeflea</taxon>
    </lineage>
</organism>
<gene>
    <name evidence="2" type="ORF">AWJ14_15935</name>
</gene>
<feature type="transmembrane region" description="Helical" evidence="1">
    <location>
        <begin position="44"/>
        <end position="63"/>
    </location>
</feature>
<dbReference type="InterPro" id="IPR018692">
    <property type="entry name" value="DUF2189"/>
</dbReference>
<reference evidence="2 3" key="1">
    <citation type="submission" date="2015-12" db="EMBL/GenBank/DDBJ databases">
        <authorList>
            <person name="Shamseldin A."/>
            <person name="Moawad H."/>
            <person name="Abd El-Rahim W.M."/>
            <person name="Sadowsky M.J."/>
        </authorList>
    </citation>
    <scope>NUCLEOTIDE SEQUENCE [LARGE SCALE GENOMIC DNA]</scope>
    <source>
        <strain evidence="2 3">JC234</strain>
    </source>
</reference>
<feature type="transmembrane region" description="Helical" evidence="1">
    <location>
        <begin position="203"/>
        <end position="219"/>
    </location>
</feature>
<comment type="caution">
    <text evidence="2">The sequence shown here is derived from an EMBL/GenBank/DDBJ whole genome shotgun (WGS) entry which is preliminary data.</text>
</comment>
<dbReference type="AlphaFoldDB" id="A0A1C1YXB5"/>
<feature type="transmembrane region" description="Helical" evidence="1">
    <location>
        <begin position="69"/>
        <end position="91"/>
    </location>
</feature>
<feature type="transmembrane region" description="Helical" evidence="1">
    <location>
        <begin position="168"/>
        <end position="191"/>
    </location>
</feature>
<proteinExistence type="predicted"/>
<sequence>MTNNTTDLAGHGQIGVPALRTVSIEDVTASLKDGWRDFLAHPGFGLFFGGIYVLGGFAILAFLNRIGAPWMIIPLAIGFPLLGPFVAVGLYEISRRRAHGEPVTRRGVLAQVFHQRERQLGWMAFVVMFIFWVWIYQVRLLFALFLGFKSFSSWDRFVDIVLTTPEGWGFLAVGTLVGGFLALVLFSTTVISLPMLAEREVDFVTAIITSIAVVMKSPVPMLGFGFIVGVATLLALLPAFVGLLVVLPVLGHATWHLYRRAASPL</sequence>
<evidence type="ECO:0000313" key="2">
    <source>
        <dbReference type="EMBL" id="OCW58138.1"/>
    </source>
</evidence>
<evidence type="ECO:0000313" key="3">
    <source>
        <dbReference type="Proteomes" id="UP000094795"/>
    </source>
</evidence>
<evidence type="ECO:0000256" key="1">
    <source>
        <dbReference type="SAM" id="Phobius"/>
    </source>
</evidence>
<feature type="transmembrane region" description="Helical" evidence="1">
    <location>
        <begin position="122"/>
        <end position="148"/>
    </location>
</feature>
<keyword evidence="1" id="KW-1133">Transmembrane helix</keyword>
<keyword evidence="1" id="KW-0812">Transmembrane</keyword>
<keyword evidence="3" id="KW-1185">Reference proteome</keyword>
<accession>A0A1C1YXB5</accession>
<dbReference type="OrthoDB" id="9809543at2"/>
<dbReference type="EMBL" id="LQZT01000010">
    <property type="protein sequence ID" value="OCW58138.1"/>
    <property type="molecule type" value="Genomic_DNA"/>
</dbReference>